<dbReference type="GO" id="GO:0043418">
    <property type="term" value="P:homocysteine catabolic process"/>
    <property type="evidence" value="ECO:0007669"/>
    <property type="project" value="TreeGrafter"/>
</dbReference>
<name>K1SHY1_9ZZZZ</name>
<evidence type="ECO:0000256" key="3">
    <source>
        <dbReference type="ARBA" id="ARBA00022807"/>
    </source>
</evidence>
<evidence type="ECO:0000256" key="2">
    <source>
        <dbReference type="ARBA" id="ARBA00022801"/>
    </source>
</evidence>
<dbReference type="EMBL" id="AJWZ01007343">
    <property type="protein sequence ID" value="EKC57173.1"/>
    <property type="molecule type" value="Genomic_DNA"/>
</dbReference>
<dbReference type="EC" id="3.4.22.-" evidence="5"/>
<dbReference type="PANTHER" id="PTHR10363:SF2">
    <property type="entry name" value="BLEOMYCIN HYDROLASE"/>
    <property type="match status" value="1"/>
</dbReference>
<dbReference type="GO" id="GO:0006508">
    <property type="term" value="P:proteolysis"/>
    <property type="evidence" value="ECO:0007669"/>
    <property type="project" value="UniProtKB-KW"/>
</dbReference>
<keyword evidence="2 4" id="KW-0378">Hydrolase</keyword>
<sequence length="433" mass="50702">MDKLKEEYKEDKINNLRRHALNKTKISDLVRVGEQTEYTRNNFSINIETLPVANQLASGRCWIFAGCNILRERIAKKYNLEEFELSQNYVAFYDKLEKCNYFIETVISLIDKNNDDRTLSYILTRGIEDGGQWDMFVNIVKKYGLVPKDAFNETYQSSNTKEIDNILNRYLRKFTSTIRKMHHEGKDNEIKSLHEKSIKEIYNLLCNCFGVPPVTFSFEYVDKDKNYNIIKDITPHEFLEDFVEASLDEYVSIINSPTEDKPFNELYTVKYLGNVIEGNKIKYINLPIERFKELVVMQLSEKEAVWFGSDCSKYGDREEGLWDDTSYSEEDLLQIDISMDKQTMLDMRESAMNHAMVFTGVNIDNQKPTKWKIENSWGDKTAHKGYYVATDTWFDNYVYQAVINKKYLSAEELKILANDPIELEPWDPMGTLA</sequence>
<reference evidence="5" key="1">
    <citation type="journal article" date="2013" name="Environ. Microbiol.">
        <title>Microbiota from the distal guts of lean and obese adolescents exhibit partial functional redundancy besides clear differences in community structure.</title>
        <authorList>
            <person name="Ferrer M."/>
            <person name="Ruiz A."/>
            <person name="Lanza F."/>
            <person name="Haange S.B."/>
            <person name="Oberbach A."/>
            <person name="Till H."/>
            <person name="Bargiela R."/>
            <person name="Campoy C."/>
            <person name="Segura M.T."/>
            <person name="Richter M."/>
            <person name="von Bergen M."/>
            <person name="Seifert J."/>
            <person name="Suarez A."/>
        </authorList>
    </citation>
    <scope>NUCLEOTIDE SEQUENCE</scope>
</reference>
<keyword evidence="3 4" id="KW-0788">Thiol protease</keyword>
<dbReference type="Pfam" id="PF03051">
    <property type="entry name" value="Peptidase_C1_2"/>
    <property type="match status" value="1"/>
</dbReference>
<dbReference type="CDD" id="cd00585">
    <property type="entry name" value="Peptidase_C1B"/>
    <property type="match status" value="1"/>
</dbReference>
<gene>
    <name evidence="5" type="ORF">OBE_10677</name>
</gene>
<dbReference type="InterPro" id="IPR038765">
    <property type="entry name" value="Papain-like_cys_pep_sf"/>
</dbReference>
<dbReference type="GO" id="GO:0009636">
    <property type="term" value="P:response to toxic substance"/>
    <property type="evidence" value="ECO:0007669"/>
    <property type="project" value="TreeGrafter"/>
</dbReference>
<dbReference type="SUPFAM" id="SSF54001">
    <property type="entry name" value="Cysteine proteinases"/>
    <property type="match status" value="1"/>
</dbReference>
<evidence type="ECO:0000256" key="1">
    <source>
        <dbReference type="ARBA" id="ARBA00022670"/>
    </source>
</evidence>
<dbReference type="GO" id="GO:0070005">
    <property type="term" value="F:cysteine-type aminopeptidase activity"/>
    <property type="evidence" value="ECO:0007669"/>
    <property type="project" value="InterPro"/>
</dbReference>
<organism evidence="5">
    <name type="scientific">human gut metagenome</name>
    <dbReference type="NCBI Taxonomy" id="408170"/>
    <lineage>
        <taxon>unclassified sequences</taxon>
        <taxon>metagenomes</taxon>
        <taxon>organismal metagenomes</taxon>
    </lineage>
</organism>
<keyword evidence="1 4" id="KW-0645">Protease</keyword>
<dbReference type="PROSITE" id="PS00139">
    <property type="entry name" value="THIOL_PROTEASE_CYS"/>
    <property type="match status" value="1"/>
</dbReference>
<dbReference type="InterPro" id="IPR004134">
    <property type="entry name" value="Peptidase_C1B"/>
</dbReference>
<evidence type="ECO:0000313" key="5">
    <source>
        <dbReference type="EMBL" id="EKC57173.1"/>
    </source>
</evidence>
<evidence type="ECO:0000256" key="4">
    <source>
        <dbReference type="PIRNR" id="PIRNR005700"/>
    </source>
</evidence>
<dbReference type="InterPro" id="IPR000169">
    <property type="entry name" value="Pept_cys_AS"/>
</dbReference>
<accession>K1SHY1</accession>
<protein>
    <submittedName>
        <fullName evidence="5">Peptidase C1B, bleomycin hydrolase</fullName>
        <ecNumber evidence="5">3.4.22.-</ecNumber>
    </submittedName>
</protein>
<comment type="similarity">
    <text evidence="4">Belongs to the peptidase C1 family.</text>
</comment>
<dbReference type="AlphaFoldDB" id="K1SHY1"/>
<dbReference type="Gene3D" id="3.90.70.10">
    <property type="entry name" value="Cysteine proteinases"/>
    <property type="match status" value="1"/>
</dbReference>
<dbReference type="PANTHER" id="PTHR10363">
    <property type="entry name" value="BLEOMYCIN HYDROLASE"/>
    <property type="match status" value="1"/>
</dbReference>
<dbReference type="PIRSF" id="PIRSF005700">
    <property type="entry name" value="PepC"/>
    <property type="match status" value="1"/>
</dbReference>
<proteinExistence type="inferred from homology"/>
<dbReference type="GO" id="GO:0005737">
    <property type="term" value="C:cytoplasm"/>
    <property type="evidence" value="ECO:0007669"/>
    <property type="project" value="TreeGrafter"/>
</dbReference>
<comment type="caution">
    <text evidence="5">The sequence shown here is derived from an EMBL/GenBank/DDBJ whole genome shotgun (WGS) entry which is preliminary data.</text>
</comment>